<sequence length="214" mass="25078">MRLINVETWGLESFADDNAPPYAILSHTWASDEQELSFQDMGRKSIRKPEYGIQKLRGCCNQAQKDNLKYIWIDTCCINKENPAELNEAINSMFQWYQKASVCYTLLSDVQPGDDPYDTGSKFHSSRWFQRGWTLQELLAPKDLRFYNREWIWIGSKEDMPDEIEAITGISRQYLLGWQDFRQASVAQRMSWMAKRQTSKKEDKAYCLLGCNEK</sequence>
<name>A0A090N601_9HYPO</name>
<dbReference type="PANTHER" id="PTHR10622">
    <property type="entry name" value="HET DOMAIN-CONTAINING PROTEIN"/>
    <property type="match status" value="1"/>
</dbReference>
<evidence type="ECO:0000313" key="2">
    <source>
        <dbReference type="EMBL" id="CEG05421.1"/>
    </source>
</evidence>
<dbReference type="AlphaFoldDB" id="A0A090N601"/>
<organism evidence="2">
    <name type="scientific">Fusarium clavum</name>
    <dbReference type="NCBI Taxonomy" id="2594811"/>
    <lineage>
        <taxon>Eukaryota</taxon>
        <taxon>Fungi</taxon>
        <taxon>Dikarya</taxon>
        <taxon>Ascomycota</taxon>
        <taxon>Pezizomycotina</taxon>
        <taxon>Sordariomycetes</taxon>
        <taxon>Hypocreomycetidae</taxon>
        <taxon>Hypocreales</taxon>
        <taxon>Nectriaceae</taxon>
        <taxon>Fusarium</taxon>
        <taxon>Fusarium incarnatum-equiseti species complex</taxon>
    </lineage>
</organism>
<dbReference type="InterPro" id="IPR010730">
    <property type="entry name" value="HET"/>
</dbReference>
<comment type="caution">
    <text evidence="2">The sequence shown here is derived from an EMBL/GenBank/DDBJ whole genome shotgun (WGS) entry which is preliminary data.</text>
</comment>
<feature type="domain" description="Heterokaryon incompatibility" evidence="1">
    <location>
        <begin position="22"/>
        <end position="110"/>
    </location>
</feature>
<evidence type="ECO:0000259" key="1">
    <source>
        <dbReference type="Pfam" id="PF06985"/>
    </source>
</evidence>
<dbReference type="EMBL" id="CBMI010003935">
    <property type="protein sequence ID" value="CEG05421.1"/>
    <property type="molecule type" value="Genomic_DNA"/>
</dbReference>
<protein>
    <submittedName>
        <fullName evidence="2">WGS project CBMI000000000 data, contig CS3069_c003937</fullName>
    </submittedName>
</protein>
<accession>A0A090N601</accession>
<dbReference type="Pfam" id="PF06985">
    <property type="entry name" value="HET"/>
    <property type="match status" value="1"/>
</dbReference>
<gene>
    <name evidence="2" type="ORF">BN850_0113710</name>
</gene>
<reference evidence="2" key="1">
    <citation type="submission" date="2013-05" db="EMBL/GenBank/DDBJ databases">
        <title>Draft genome sequences of six wheat associated Fusarium spp. isolates.</title>
        <authorList>
            <person name="Moolhuijzen P.M."/>
            <person name="Manners J.M."/>
            <person name="Wilcox S."/>
            <person name="Bellgard M.I."/>
            <person name="Gardiner D.M."/>
        </authorList>
    </citation>
    <scope>NUCLEOTIDE SEQUENCE</scope>
    <source>
        <strain evidence="2">CS3069</strain>
    </source>
</reference>
<dbReference type="PANTHER" id="PTHR10622:SF10">
    <property type="entry name" value="HET DOMAIN-CONTAINING PROTEIN"/>
    <property type="match status" value="1"/>
</dbReference>
<proteinExistence type="predicted"/>